<dbReference type="InterPro" id="IPR054363">
    <property type="entry name" value="GH95_cat"/>
</dbReference>
<gene>
    <name evidence="4" type="ORF">NLU13_6168</name>
</gene>
<evidence type="ECO:0000259" key="3">
    <source>
        <dbReference type="Pfam" id="PF22124"/>
    </source>
</evidence>
<comment type="caution">
    <text evidence="4">The sequence shown here is derived from an EMBL/GenBank/DDBJ whole genome shotgun (WGS) entry which is preliminary data.</text>
</comment>
<keyword evidence="5" id="KW-1185">Reference proteome</keyword>
<name>A0AA39GFQ7_SARSR</name>
<dbReference type="InterPro" id="IPR016518">
    <property type="entry name" value="Alpha-L-fucosidase"/>
</dbReference>
<evidence type="ECO:0000313" key="5">
    <source>
        <dbReference type="Proteomes" id="UP001175261"/>
    </source>
</evidence>
<sequence>MAMAHSSLPRPDSASNHLRMWQASPGAFYNESFLIGNGRIGGAVSGTVASENIPINEDSLWSGAKMDRVNPDAKAYMPELQELIRQGDVVEANRLASLAYLGTPESMRHFDFMGDLQIAMAHGEDGVENYERWLDIGEASAGVYYEIDGVAYQRESIASNPDDVIAVRITASEQGAVSFRVHLRRGTSLNRFQDYGEKAGSDTIVMGGASGGVDGIVFVAGAKVVASGGAVKTIGDRVVVENANAATIYFTAWTSYRRENPREAVLEDLERISKKDFGDVRREHVKDYQSLAGRVELSLGESTEEQRSGTTLERMTNLTERFDPELAALYYQFGRYLFVSTSRDGTLPPNLQGLWNDESDPFWGSKYTVNINLEMNYWPALVTNLAELNHPLLDFIKRVHEAGRDTAKRMYNSTGAVAHHNVDIWADTAPQDNYFASTFWPSGLAWLVTHGYEHYLFTGDEEVLREMVPAMHDAAQFYLDFMTEHKGYMVTNPSSSPEHAYYVGNSTDQVAITLGPTCDNSIIWELFGIVLETHSVLGLDDKDFEDRLVEVRGKLPPLRVNNYGGIMEWIEDYKEAEPGHRHYSHLFGLFPGNQISSANETFFEAAAASLNHRLSNGGGDTGWSRAWTISLAARLFNATEVAQSFTHLLVNLTYPTSLLDTGPPSAFQLDGNYGGTAGVSEALVQSHERVSVSDVGKVQYVGDGAETMPVIRLLPALPMQWAENGGGRAKGLRARGGFEVDIEWDQEGRLTGGTLKSFLGNTVYLVVGGGKIGGGSEDGVRISGVDGMKRLGKLETKKGETYKLGN</sequence>
<feature type="domain" description="Glycosyl hydrolase family 95 N-terminal" evidence="1">
    <location>
        <begin position="20"/>
        <end position="258"/>
    </location>
</feature>
<dbReference type="GO" id="GO:0004560">
    <property type="term" value="F:alpha-L-fucosidase activity"/>
    <property type="evidence" value="ECO:0007669"/>
    <property type="project" value="InterPro"/>
</dbReference>
<evidence type="ECO:0000313" key="4">
    <source>
        <dbReference type="EMBL" id="KAK0386331.1"/>
    </source>
</evidence>
<proteinExistence type="predicted"/>
<dbReference type="GO" id="GO:0005975">
    <property type="term" value="P:carbohydrate metabolic process"/>
    <property type="evidence" value="ECO:0007669"/>
    <property type="project" value="InterPro"/>
</dbReference>
<organism evidence="4 5">
    <name type="scientific">Sarocladium strictum</name>
    <name type="common">Black bundle disease fungus</name>
    <name type="synonym">Acremonium strictum</name>
    <dbReference type="NCBI Taxonomy" id="5046"/>
    <lineage>
        <taxon>Eukaryota</taxon>
        <taxon>Fungi</taxon>
        <taxon>Dikarya</taxon>
        <taxon>Ascomycota</taxon>
        <taxon>Pezizomycotina</taxon>
        <taxon>Sordariomycetes</taxon>
        <taxon>Hypocreomycetidae</taxon>
        <taxon>Hypocreales</taxon>
        <taxon>Sarocladiaceae</taxon>
        <taxon>Sarocladium</taxon>
    </lineage>
</organism>
<dbReference type="Pfam" id="PF22124">
    <property type="entry name" value="Glyco_hydro_95_cat"/>
    <property type="match status" value="1"/>
</dbReference>
<dbReference type="Gene3D" id="1.50.10.10">
    <property type="match status" value="1"/>
</dbReference>
<protein>
    <recommendedName>
        <fullName evidence="6">Glycosyl hydrolase family 95 N-terminal domain-containing protein</fullName>
    </recommendedName>
</protein>
<evidence type="ECO:0000259" key="1">
    <source>
        <dbReference type="Pfam" id="PF14498"/>
    </source>
</evidence>
<evidence type="ECO:0000259" key="2">
    <source>
        <dbReference type="Pfam" id="PF21307"/>
    </source>
</evidence>
<dbReference type="InterPro" id="IPR027414">
    <property type="entry name" value="GH95_N_dom"/>
</dbReference>
<dbReference type="InterPro" id="IPR012341">
    <property type="entry name" value="6hp_glycosidase-like_sf"/>
</dbReference>
<dbReference type="EMBL" id="JAPDFR010000005">
    <property type="protein sequence ID" value="KAK0386331.1"/>
    <property type="molecule type" value="Genomic_DNA"/>
</dbReference>
<dbReference type="PANTHER" id="PTHR31084">
    <property type="entry name" value="ALPHA-L-FUCOSIDASE 2"/>
    <property type="match status" value="1"/>
</dbReference>
<dbReference type="PANTHER" id="PTHR31084:SF0">
    <property type="entry name" value="ALPHA-L-FUCOSIDASE 2"/>
    <property type="match status" value="1"/>
</dbReference>
<dbReference type="SUPFAM" id="SSF48208">
    <property type="entry name" value="Six-hairpin glycosidases"/>
    <property type="match status" value="1"/>
</dbReference>
<dbReference type="Pfam" id="PF21307">
    <property type="entry name" value="Glyco_hydro_95_C"/>
    <property type="match status" value="1"/>
</dbReference>
<dbReference type="Proteomes" id="UP001175261">
    <property type="component" value="Unassembled WGS sequence"/>
</dbReference>
<dbReference type="InterPro" id="IPR049053">
    <property type="entry name" value="AFCA-like_C"/>
</dbReference>
<reference evidence="4" key="1">
    <citation type="submission" date="2022-10" db="EMBL/GenBank/DDBJ databases">
        <title>Determination and structural analysis of whole genome sequence of Sarocladium strictum F4-1.</title>
        <authorList>
            <person name="Hu L."/>
            <person name="Jiang Y."/>
        </authorList>
    </citation>
    <scope>NUCLEOTIDE SEQUENCE</scope>
    <source>
        <strain evidence="4">F4-1</strain>
    </source>
</reference>
<dbReference type="AlphaFoldDB" id="A0AA39GFQ7"/>
<evidence type="ECO:0008006" key="6">
    <source>
        <dbReference type="Google" id="ProtNLM"/>
    </source>
</evidence>
<feature type="domain" description="Alpha fucosidase A-like C-terminal" evidence="2">
    <location>
        <begin position="710"/>
        <end position="804"/>
    </location>
</feature>
<dbReference type="PIRSF" id="PIRSF007663">
    <property type="entry name" value="UCP007663"/>
    <property type="match status" value="1"/>
</dbReference>
<accession>A0AA39GFQ7</accession>
<feature type="domain" description="Glycosyl hydrolase family 95 catalytic" evidence="3">
    <location>
        <begin position="278"/>
        <end position="683"/>
    </location>
</feature>
<dbReference type="Pfam" id="PF14498">
    <property type="entry name" value="Glyco_hyd_65N_2"/>
    <property type="match status" value="1"/>
</dbReference>
<dbReference type="InterPro" id="IPR008928">
    <property type="entry name" value="6-hairpin_glycosidase_sf"/>
</dbReference>